<dbReference type="SUPFAM" id="SSF48452">
    <property type="entry name" value="TPR-like"/>
    <property type="match status" value="1"/>
</dbReference>
<dbReference type="Proteomes" id="UP000070544">
    <property type="component" value="Unassembled WGS sequence"/>
</dbReference>
<dbReference type="InterPro" id="IPR051966">
    <property type="entry name" value="RPAP3"/>
</dbReference>
<dbReference type="STRING" id="1344416.A0A139AJ94"/>
<evidence type="ECO:0000256" key="2">
    <source>
        <dbReference type="SAM" id="MobiDB-lite"/>
    </source>
</evidence>
<evidence type="ECO:0000313" key="4">
    <source>
        <dbReference type="Proteomes" id="UP000070544"/>
    </source>
</evidence>
<name>A0A139AJ94_GONPJ</name>
<keyword evidence="4" id="KW-1185">Reference proteome</keyword>
<dbReference type="EMBL" id="KQ965752">
    <property type="protein sequence ID" value="KXS16475.1"/>
    <property type="molecule type" value="Genomic_DNA"/>
</dbReference>
<dbReference type="PANTHER" id="PTHR46423">
    <property type="entry name" value="RNA POLYMERASE II-ASSOCIATED PROTEIN 3"/>
    <property type="match status" value="1"/>
</dbReference>
<feature type="compositionally biased region" description="Low complexity" evidence="2">
    <location>
        <begin position="120"/>
        <end position="130"/>
    </location>
</feature>
<reference evidence="3 4" key="1">
    <citation type="journal article" date="2015" name="Genome Biol. Evol.">
        <title>Phylogenomic analyses indicate that early fungi evolved digesting cell walls of algal ancestors of land plants.</title>
        <authorList>
            <person name="Chang Y."/>
            <person name="Wang S."/>
            <person name="Sekimoto S."/>
            <person name="Aerts A.L."/>
            <person name="Choi C."/>
            <person name="Clum A."/>
            <person name="LaButti K.M."/>
            <person name="Lindquist E.A."/>
            <person name="Yee Ngan C."/>
            <person name="Ohm R.A."/>
            <person name="Salamov A.A."/>
            <person name="Grigoriev I.V."/>
            <person name="Spatafora J.W."/>
            <person name="Berbee M.L."/>
        </authorList>
    </citation>
    <scope>NUCLEOTIDE SEQUENCE [LARGE SCALE GENOMIC DNA]</scope>
    <source>
        <strain evidence="3 4">JEL478</strain>
    </source>
</reference>
<feature type="region of interest" description="Disordered" evidence="2">
    <location>
        <begin position="97"/>
        <end position="166"/>
    </location>
</feature>
<gene>
    <name evidence="3" type="ORF">M427DRAFT_43559</name>
</gene>
<dbReference type="SMART" id="SM00028">
    <property type="entry name" value="TPR"/>
    <property type="match status" value="3"/>
</dbReference>
<feature type="compositionally biased region" description="Basic and acidic residues" evidence="2">
    <location>
        <begin position="378"/>
        <end position="389"/>
    </location>
</feature>
<feature type="compositionally biased region" description="Low complexity" evidence="2">
    <location>
        <begin position="523"/>
        <end position="542"/>
    </location>
</feature>
<protein>
    <submittedName>
        <fullName evidence="3">Uncharacterized protein</fullName>
    </submittedName>
</protein>
<organism evidence="3 4">
    <name type="scientific">Gonapodya prolifera (strain JEL478)</name>
    <name type="common">Monoblepharis prolifera</name>
    <dbReference type="NCBI Taxonomy" id="1344416"/>
    <lineage>
        <taxon>Eukaryota</taxon>
        <taxon>Fungi</taxon>
        <taxon>Fungi incertae sedis</taxon>
        <taxon>Chytridiomycota</taxon>
        <taxon>Chytridiomycota incertae sedis</taxon>
        <taxon>Monoblepharidomycetes</taxon>
        <taxon>Monoblepharidales</taxon>
        <taxon>Gonapodyaceae</taxon>
        <taxon>Gonapodya</taxon>
    </lineage>
</organism>
<accession>A0A139AJ94</accession>
<dbReference type="InterPro" id="IPR011990">
    <property type="entry name" value="TPR-like_helical_dom_sf"/>
</dbReference>
<feature type="compositionally biased region" description="Basic and acidic residues" evidence="2">
    <location>
        <begin position="71"/>
        <end position="83"/>
    </location>
</feature>
<feature type="region of interest" description="Disordered" evidence="2">
    <location>
        <begin position="1"/>
        <end position="33"/>
    </location>
</feature>
<dbReference type="PANTHER" id="PTHR46423:SF1">
    <property type="entry name" value="RNA POLYMERASE II-ASSOCIATED PROTEIN 3"/>
    <property type="match status" value="1"/>
</dbReference>
<feature type="compositionally biased region" description="Low complexity" evidence="2">
    <location>
        <begin position="97"/>
        <end position="111"/>
    </location>
</feature>
<dbReference type="GO" id="GO:0101031">
    <property type="term" value="C:protein folding chaperone complex"/>
    <property type="evidence" value="ECO:0007669"/>
    <property type="project" value="TreeGrafter"/>
</dbReference>
<dbReference type="Gene3D" id="1.25.40.10">
    <property type="entry name" value="Tetratricopeptide repeat domain"/>
    <property type="match status" value="1"/>
</dbReference>
<keyword evidence="1" id="KW-0802">TPR repeat</keyword>
<feature type="region of interest" description="Disordered" evidence="2">
    <location>
        <begin position="185"/>
        <end position="429"/>
    </location>
</feature>
<proteinExistence type="predicted"/>
<feature type="region of interest" description="Disordered" evidence="2">
    <location>
        <begin position="520"/>
        <end position="548"/>
    </location>
</feature>
<feature type="region of interest" description="Disordered" evidence="2">
    <location>
        <begin position="59"/>
        <end position="84"/>
    </location>
</feature>
<dbReference type="AlphaFoldDB" id="A0A139AJ94"/>
<evidence type="ECO:0000256" key="1">
    <source>
        <dbReference type="ARBA" id="ARBA00022803"/>
    </source>
</evidence>
<dbReference type="OrthoDB" id="629492at2759"/>
<sequence>MGQTKTGRATKTKKGGAWETLKKAGVTPKEVPPNVKKEALAKTAAKNVMKKVVIKDVTEDMETHAQSPIREQGKPSTETRDHVPIAAEVSSAIVKEAASPALGSSSPASKPQSPDVMLVAAKKPTTAEDPPAAEPLPPAYAASSDDEATEDIVRNASQPSTPVRLKRSKAAELFAEGRFHEAIEAFSNTITSRGRSPPNESPSRSVKTHQKKQSEGKPGTPESRPRRPSTVQLELMAPANKGRRNSTIALAPPPAPHDPLQVGNRRRAKSTAPQPEPFFPVFGHPPQQRSRANSHAAPADQTNGGRRGRKVSNAQRPEPEVLTPNWIQPIPKRERKLSNAPPPDHTEPIYLAPKGRRDSDEGFPDYSSVATGRRRKPTVSEHHQPERAGDGFPNYSTVATGTGRRKPTVSENHHPGKRNGGGHSDSDEDRYVNVNSVLQLAIPTDTDPRVFTDLALCHIRLGQFQQAIDCCTKSILLDEKYVKAWLRRSEARRDAGDLPGALSDARKVQQLVNEWMDHGGAVAMSPMSPTSPKSPMSDSSAAHTPPPITRRSAARAVAALEQQIADDDTAPHEVAQIPRNIKQRFDELLVVFEQQLAAPATGRALAVAGDSAGRIANVLYQDARLATLFRIAGGFERVLQPAALSSNGRSLALSIVLAAIWTSPANRREMAKYVKEITAALENKDDLVAVSVAAKVVAICVSEDRFVEEMVRAKGKGGEEARRAEEIDT</sequence>
<evidence type="ECO:0000313" key="3">
    <source>
        <dbReference type="EMBL" id="KXS16475.1"/>
    </source>
</evidence>
<dbReference type="InterPro" id="IPR019734">
    <property type="entry name" value="TPR_rpt"/>
</dbReference>